<dbReference type="Pfam" id="PF07714">
    <property type="entry name" value="PK_Tyr_Ser-Thr"/>
    <property type="match status" value="1"/>
</dbReference>
<dbReference type="InterPro" id="IPR045845">
    <property type="entry name" value="BSK"/>
</dbReference>
<evidence type="ECO:0000256" key="4">
    <source>
        <dbReference type="ARBA" id="ARBA00022475"/>
    </source>
</evidence>
<reference evidence="16" key="1">
    <citation type="submission" date="2020-08" db="EMBL/GenBank/DDBJ databases">
        <title>Plant Genome Project.</title>
        <authorList>
            <person name="Zhang R.-G."/>
        </authorList>
    </citation>
    <scope>NUCLEOTIDE SEQUENCE</scope>
    <source>
        <strain evidence="16">WSP0</strain>
        <tissue evidence="16">Leaf</tissue>
    </source>
</reference>
<comment type="catalytic activity">
    <reaction evidence="14">
        <text>L-seryl-[protein] + ATP = O-phospho-L-seryl-[protein] + ADP + H(+)</text>
        <dbReference type="Rhea" id="RHEA:17989"/>
        <dbReference type="Rhea" id="RHEA-COMP:9863"/>
        <dbReference type="Rhea" id="RHEA-COMP:11604"/>
        <dbReference type="ChEBI" id="CHEBI:15378"/>
        <dbReference type="ChEBI" id="CHEBI:29999"/>
        <dbReference type="ChEBI" id="CHEBI:30616"/>
        <dbReference type="ChEBI" id="CHEBI:83421"/>
        <dbReference type="ChEBI" id="CHEBI:456216"/>
        <dbReference type="EC" id="2.7.11.1"/>
    </reaction>
</comment>
<name>A0AAV6KDI5_9ERIC</name>
<dbReference type="GO" id="GO:0005886">
    <property type="term" value="C:plasma membrane"/>
    <property type="evidence" value="ECO:0007669"/>
    <property type="project" value="UniProtKB-SubCell"/>
</dbReference>
<evidence type="ECO:0000256" key="12">
    <source>
        <dbReference type="ARBA" id="ARBA00023288"/>
    </source>
</evidence>
<dbReference type="SUPFAM" id="SSF56112">
    <property type="entry name" value="Protein kinase-like (PK-like)"/>
    <property type="match status" value="1"/>
</dbReference>
<dbReference type="AlphaFoldDB" id="A0AAV6KDI5"/>
<keyword evidence="6" id="KW-0808">Transferase</keyword>
<dbReference type="InterPro" id="IPR011009">
    <property type="entry name" value="Kinase-like_dom_sf"/>
</dbReference>
<keyword evidence="11" id="KW-0472">Membrane</keyword>
<dbReference type="InterPro" id="IPR058209">
    <property type="entry name" value="TPR_BSK1_C"/>
</dbReference>
<dbReference type="PROSITE" id="PS50011">
    <property type="entry name" value="PROTEIN_KINASE_DOM"/>
    <property type="match status" value="1"/>
</dbReference>
<keyword evidence="17" id="KW-1185">Reference proteome</keyword>
<dbReference type="FunFam" id="1.25.40.10:FF:000016">
    <property type="entry name" value="probable serine/threonine-protein kinase At4g35230"/>
    <property type="match status" value="1"/>
</dbReference>
<evidence type="ECO:0000313" key="16">
    <source>
        <dbReference type="EMBL" id="KAG5550369.1"/>
    </source>
</evidence>
<dbReference type="Gene3D" id="3.30.200.20">
    <property type="entry name" value="Phosphorylase Kinase, domain 1"/>
    <property type="match status" value="1"/>
</dbReference>
<dbReference type="Proteomes" id="UP000823749">
    <property type="component" value="Chromosome 5"/>
</dbReference>
<evidence type="ECO:0000256" key="1">
    <source>
        <dbReference type="ARBA" id="ARBA00004193"/>
    </source>
</evidence>
<evidence type="ECO:0000259" key="15">
    <source>
        <dbReference type="PROSITE" id="PS50011"/>
    </source>
</evidence>
<evidence type="ECO:0000256" key="10">
    <source>
        <dbReference type="ARBA" id="ARBA00022840"/>
    </source>
</evidence>
<accession>A0AAV6KDI5</accession>
<dbReference type="InterPro" id="IPR001245">
    <property type="entry name" value="Ser-Thr/Tyr_kinase_cat_dom"/>
</dbReference>
<evidence type="ECO:0000256" key="5">
    <source>
        <dbReference type="ARBA" id="ARBA00022527"/>
    </source>
</evidence>
<evidence type="ECO:0000256" key="2">
    <source>
        <dbReference type="ARBA" id="ARBA00008684"/>
    </source>
</evidence>
<proteinExistence type="inferred from homology"/>
<dbReference type="PANTHER" id="PTHR45863:SF6">
    <property type="entry name" value="SERINE_THREONINE-PROTEIN KINASE BSK6"/>
    <property type="match status" value="1"/>
</dbReference>
<dbReference type="Pfam" id="PF25575">
    <property type="entry name" value="TPR_BSK1_C"/>
    <property type="match status" value="1"/>
</dbReference>
<keyword evidence="9" id="KW-0418">Kinase</keyword>
<dbReference type="InterPro" id="IPR000719">
    <property type="entry name" value="Prot_kinase_dom"/>
</dbReference>
<dbReference type="GO" id="GO:0004674">
    <property type="term" value="F:protein serine/threonine kinase activity"/>
    <property type="evidence" value="ECO:0007669"/>
    <property type="project" value="UniProtKB-KW"/>
</dbReference>
<dbReference type="PANTHER" id="PTHR45863">
    <property type="entry name" value="SERINE/THREONINE-PROTEIN KINASE BSK5"/>
    <property type="match status" value="1"/>
</dbReference>
<keyword evidence="5" id="KW-0723">Serine/threonine-protein kinase</keyword>
<comment type="similarity">
    <text evidence="2">Belongs to the protein kinase superfamily. Ser/Thr protein kinase family.</text>
</comment>
<evidence type="ECO:0000256" key="3">
    <source>
        <dbReference type="ARBA" id="ARBA00012513"/>
    </source>
</evidence>
<dbReference type="SUPFAM" id="SSF48452">
    <property type="entry name" value="TPR-like"/>
    <property type="match status" value="1"/>
</dbReference>
<keyword evidence="10" id="KW-0067">ATP-binding</keyword>
<protein>
    <recommendedName>
        <fullName evidence="3">non-specific serine/threonine protein kinase</fullName>
        <ecNumber evidence="3">2.7.11.1</ecNumber>
    </recommendedName>
</protein>
<evidence type="ECO:0000256" key="8">
    <source>
        <dbReference type="ARBA" id="ARBA00022741"/>
    </source>
</evidence>
<dbReference type="EMBL" id="JACTNZ010000005">
    <property type="protein sequence ID" value="KAG5550369.1"/>
    <property type="molecule type" value="Genomic_DNA"/>
</dbReference>
<keyword evidence="8" id="KW-0547">Nucleotide-binding</keyword>
<evidence type="ECO:0000256" key="11">
    <source>
        <dbReference type="ARBA" id="ARBA00023136"/>
    </source>
</evidence>
<feature type="domain" description="Protein kinase" evidence="15">
    <location>
        <begin position="59"/>
        <end position="351"/>
    </location>
</feature>
<dbReference type="Gene3D" id="1.10.510.10">
    <property type="entry name" value="Transferase(Phosphotransferase) domain 1"/>
    <property type="match status" value="1"/>
</dbReference>
<gene>
    <name evidence="16" type="ORF">RHGRI_015356</name>
</gene>
<evidence type="ECO:0000256" key="14">
    <source>
        <dbReference type="ARBA" id="ARBA00048679"/>
    </source>
</evidence>
<organism evidence="16 17">
    <name type="scientific">Rhododendron griersonianum</name>
    <dbReference type="NCBI Taxonomy" id="479676"/>
    <lineage>
        <taxon>Eukaryota</taxon>
        <taxon>Viridiplantae</taxon>
        <taxon>Streptophyta</taxon>
        <taxon>Embryophyta</taxon>
        <taxon>Tracheophyta</taxon>
        <taxon>Spermatophyta</taxon>
        <taxon>Magnoliopsida</taxon>
        <taxon>eudicotyledons</taxon>
        <taxon>Gunneridae</taxon>
        <taxon>Pentapetalae</taxon>
        <taxon>asterids</taxon>
        <taxon>Ericales</taxon>
        <taxon>Ericaceae</taxon>
        <taxon>Ericoideae</taxon>
        <taxon>Rhodoreae</taxon>
        <taxon>Rhododendron</taxon>
    </lineage>
</organism>
<dbReference type="Gene3D" id="1.25.40.10">
    <property type="entry name" value="Tetratricopeptide repeat domain"/>
    <property type="match status" value="1"/>
</dbReference>
<dbReference type="InterPro" id="IPR011990">
    <property type="entry name" value="TPR-like_helical_dom_sf"/>
</dbReference>
<dbReference type="EC" id="2.7.11.1" evidence="3"/>
<dbReference type="GO" id="GO:0005524">
    <property type="term" value="F:ATP binding"/>
    <property type="evidence" value="ECO:0007669"/>
    <property type="project" value="UniProtKB-KW"/>
</dbReference>
<sequence length="529" mass="58902">MGARCSKFSACWLHSHLKPSAVESPDPENGSRNERSLIPIFSEFSLEDLKSATNGFSSDNIVSEHGEKAPNVVYKGKLQNDTWIAVKRFHKTAWPDSRQFIEEARAVGSLRSERLANLIGCCCEGDNRLLVAEFMPNETLAKHLFHWETQPMKWAMRLRVALYLAQALEYCSSKGRALYHDLNAYRVLFDQDGNPRLSCFGLMKNSRDGKSYSTNLAFTPPEYLRTGRVTPESVVYSFGTLLLDLLSGKHIPPSHVSFISSHYYVWGVVLSIGIPSYVNVIGYDTVTASGIPLALDLIRGKNFPMLMDSCLEGHFTNDDGTELVRLASRCLQYEARERPNAKSLVTALMSLQKEAEVPSYLLMGIPRGNESSKQPLLLTPLGEACLRTDLTAIHEMLDKSGYKDDEGIANELSFQLWTNQMQETLNSKKQGDAAFRAKDFATAIDCYTEFIDGGTMVSPTVFARRCLAYLMSDLPQEALGDAMQAQVVSPEWPTAFYLQAAALFSLGMETDAQESLKDGTNLEAKKSKN</sequence>
<dbReference type="FunFam" id="3.30.200.20:FF:000154">
    <property type="entry name" value="probable serine/threonine-protein kinase At4g35230"/>
    <property type="match status" value="1"/>
</dbReference>
<evidence type="ECO:0000256" key="7">
    <source>
        <dbReference type="ARBA" id="ARBA00022707"/>
    </source>
</evidence>
<dbReference type="GO" id="GO:0009742">
    <property type="term" value="P:brassinosteroid mediated signaling pathway"/>
    <property type="evidence" value="ECO:0007669"/>
    <property type="project" value="InterPro"/>
</dbReference>
<evidence type="ECO:0000256" key="6">
    <source>
        <dbReference type="ARBA" id="ARBA00022679"/>
    </source>
</evidence>
<comment type="caution">
    <text evidence="16">The sequence shown here is derived from an EMBL/GenBank/DDBJ whole genome shotgun (WGS) entry which is preliminary data.</text>
</comment>
<keyword evidence="4" id="KW-1003">Cell membrane</keyword>
<keyword evidence="7" id="KW-0519">Myristate</keyword>
<comment type="catalytic activity">
    <reaction evidence="13">
        <text>L-threonyl-[protein] + ATP = O-phospho-L-threonyl-[protein] + ADP + H(+)</text>
        <dbReference type="Rhea" id="RHEA:46608"/>
        <dbReference type="Rhea" id="RHEA-COMP:11060"/>
        <dbReference type="Rhea" id="RHEA-COMP:11605"/>
        <dbReference type="ChEBI" id="CHEBI:15378"/>
        <dbReference type="ChEBI" id="CHEBI:30013"/>
        <dbReference type="ChEBI" id="CHEBI:30616"/>
        <dbReference type="ChEBI" id="CHEBI:61977"/>
        <dbReference type="ChEBI" id="CHEBI:456216"/>
        <dbReference type="EC" id="2.7.11.1"/>
    </reaction>
</comment>
<evidence type="ECO:0000256" key="13">
    <source>
        <dbReference type="ARBA" id="ARBA00047899"/>
    </source>
</evidence>
<evidence type="ECO:0000256" key="9">
    <source>
        <dbReference type="ARBA" id="ARBA00022777"/>
    </source>
</evidence>
<evidence type="ECO:0000313" key="17">
    <source>
        <dbReference type="Proteomes" id="UP000823749"/>
    </source>
</evidence>
<comment type="subcellular location">
    <subcellularLocation>
        <location evidence="1">Cell membrane</location>
        <topology evidence="1">Lipid-anchor</topology>
    </subcellularLocation>
</comment>
<keyword evidence="12" id="KW-0449">Lipoprotein</keyword>